<gene>
    <name evidence="2" type="ORF">Ctob_009204</name>
</gene>
<reference evidence="3" key="1">
    <citation type="journal article" date="2015" name="PLoS Genet.">
        <title>Genome Sequence and Transcriptome Analyses of Chrysochromulina tobin: Metabolic Tools for Enhanced Algal Fitness in the Prominent Order Prymnesiales (Haptophyceae).</title>
        <authorList>
            <person name="Hovde B.T."/>
            <person name="Deodato C.R."/>
            <person name="Hunsperger H.M."/>
            <person name="Ryken S.A."/>
            <person name="Yost W."/>
            <person name="Jha R.K."/>
            <person name="Patterson J."/>
            <person name="Monnat R.J. Jr."/>
            <person name="Barlow S.B."/>
            <person name="Starkenburg S.R."/>
            <person name="Cattolico R.A."/>
        </authorList>
    </citation>
    <scope>NUCLEOTIDE SEQUENCE</scope>
    <source>
        <strain evidence="3">CCMP291</strain>
    </source>
</reference>
<protein>
    <submittedName>
        <fullName evidence="2">Uncharacterized protein</fullName>
    </submittedName>
</protein>
<dbReference type="EMBL" id="JWZX01001370">
    <property type="protein sequence ID" value="KOO33963.1"/>
    <property type="molecule type" value="Genomic_DNA"/>
</dbReference>
<comment type="caution">
    <text evidence="2">The sequence shown here is derived from an EMBL/GenBank/DDBJ whole genome shotgun (WGS) entry which is preliminary data.</text>
</comment>
<accession>A0A0M0K6G4</accession>
<proteinExistence type="predicted"/>
<dbReference type="AlphaFoldDB" id="A0A0M0K6G4"/>
<feature type="region of interest" description="Disordered" evidence="1">
    <location>
        <begin position="80"/>
        <end position="114"/>
    </location>
</feature>
<dbReference type="Proteomes" id="UP000037460">
    <property type="component" value="Unassembled WGS sequence"/>
</dbReference>
<keyword evidence="3" id="KW-1185">Reference proteome</keyword>
<evidence type="ECO:0000313" key="2">
    <source>
        <dbReference type="EMBL" id="KOO33963.1"/>
    </source>
</evidence>
<sequence length="114" mass="12177">MGSAVKFRKHFGEWLGRGAFRCGGASALDVFAKTVTCPALQGGIELVIPPSVSPAMATMTFGEKRDAWLDLVFKRSMSASPLVHPQQQKGTTTSKRKAPAAAATTATSKKRARR</sequence>
<organism evidence="2 3">
    <name type="scientific">Chrysochromulina tobinii</name>
    <dbReference type="NCBI Taxonomy" id="1460289"/>
    <lineage>
        <taxon>Eukaryota</taxon>
        <taxon>Haptista</taxon>
        <taxon>Haptophyta</taxon>
        <taxon>Prymnesiophyceae</taxon>
        <taxon>Prymnesiales</taxon>
        <taxon>Chrysochromulinaceae</taxon>
        <taxon>Chrysochromulina</taxon>
    </lineage>
</organism>
<evidence type="ECO:0000256" key="1">
    <source>
        <dbReference type="SAM" id="MobiDB-lite"/>
    </source>
</evidence>
<evidence type="ECO:0000313" key="3">
    <source>
        <dbReference type="Proteomes" id="UP000037460"/>
    </source>
</evidence>
<name>A0A0M0K6G4_9EUKA</name>